<dbReference type="GO" id="GO:0046677">
    <property type="term" value="P:response to antibiotic"/>
    <property type="evidence" value="ECO:0007669"/>
    <property type="project" value="InterPro"/>
</dbReference>
<dbReference type="EMBL" id="VWFP01000001">
    <property type="protein sequence ID" value="KAA4630668.1"/>
    <property type="molecule type" value="Genomic_DNA"/>
</dbReference>
<dbReference type="InterPro" id="IPR052036">
    <property type="entry name" value="Hydrolase/PRTase-associated"/>
</dbReference>
<proteinExistence type="predicted"/>
<sequence length="606" mass="69872">MKISIIFIFLLSFFVQMKGQQNTYTTFYELDFPVNKQLQKWKSQSALILSSDIGSNLENAVLRINRIYVKDTIPINDITGALQQTLLLPHGTFNMAEIFVTTKALNLVMARLRVSVLDEQEKVLFSDTISILKNAKWNTGVGQFPLQKAKLLFLSLEMEGSPHICPQSLWLDKIEIKLDGKNIDSYPISSLSPLHTFEKSNVIPLSFSNTLLYNNIPQLKDKQIIALGETAHGSTTINNVAFQFIKNQIVNNNCTLVLLEYPLEHILPFNRFIRGDNAYLLEHLMMDIESSSFSSEQMMDFIIWLRDYNKSAKEKVTLMGIDISSSFSRSIRSIFNYCYEINRKKQNLAIDTLCLNLLSTISGKKFSMQLLPAYSDVHNEMSANEYIILKHYLGMTFNLGDDQQRRYQARDSIMYENVTFFKKLLCQSNEKIVVYSHFEHINLKSTFPSLGVLLKNEYQDKYFSIGILINEGNCIFRRIDNIKRSIESLQPGIIGSIEFTLSKLKIPLLYIPIEYIPCQLIYMRNIGNLYLKDQFSILNLCGRLNGIIFINKDEVITKDTLIDGKDEKELLQKNIEKQNDLKRKVEEIKSRFAKIKSVYTDKIILL</sequence>
<dbReference type="Gene3D" id="3.40.1660.10">
    <property type="entry name" value="EreA-like (biosynthetic domain)"/>
    <property type="match status" value="1"/>
</dbReference>
<evidence type="ECO:0000256" key="1">
    <source>
        <dbReference type="SAM" id="SignalP"/>
    </source>
</evidence>
<accession>A0A7J4Y4H3</accession>
<evidence type="ECO:0000313" key="2">
    <source>
        <dbReference type="EMBL" id="KAA4630668.1"/>
    </source>
</evidence>
<organism evidence="2 3">
    <name type="scientific">Bacteroides ovatus</name>
    <dbReference type="NCBI Taxonomy" id="28116"/>
    <lineage>
        <taxon>Bacteria</taxon>
        <taxon>Pseudomonadati</taxon>
        <taxon>Bacteroidota</taxon>
        <taxon>Bacteroidia</taxon>
        <taxon>Bacteroidales</taxon>
        <taxon>Bacteroidaceae</taxon>
        <taxon>Bacteroides</taxon>
    </lineage>
</organism>
<name>A0A7J4Y4H3_BACOV</name>
<dbReference type="Proteomes" id="UP000424805">
    <property type="component" value="Unassembled WGS sequence"/>
</dbReference>
<dbReference type="InterPro" id="IPR007815">
    <property type="entry name" value="Emycin_Estase"/>
</dbReference>
<dbReference type="Pfam" id="PF05139">
    <property type="entry name" value="Erythro_esteras"/>
    <property type="match status" value="1"/>
</dbReference>
<protein>
    <submittedName>
        <fullName evidence="2">Erythromycin esterase family protein</fullName>
    </submittedName>
</protein>
<comment type="caution">
    <text evidence="2">The sequence shown here is derived from an EMBL/GenBank/DDBJ whole genome shotgun (WGS) entry which is preliminary data.</text>
</comment>
<feature type="signal peptide" evidence="1">
    <location>
        <begin position="1"/>
        <end position="17"/>
    </location>
</feature>
<dbReference type="Gene3D" id="3.30.1870.10">
    <property type="entry name" value="EreA-like, domain 2"/>
    <property type="match status" value="1"/>
</dbReference>
<dbReference type="PANTHER" id="PTHR31299:SF0">
    <property type="entry name" value="ESTERASE, PUTATIVE (AFU_ORTHOLOGUE AFUA_1G05850)-RELATED"/>
    <property type="match status" value="1"/>
</dbReference>
<dbReference type="Gene3D" id="1.20.1440.30">
    <property type="entry name" value="Biosynthetic Protein domain"/>
    <property type="match status" value="1"/>
</dbReference>
<dbReference type="PANTHER" id="PTHR31299">
    <property type="entry name" value="ESTERASE, PUTATIVE (AFU_ORTHOLOGUE AFUA_1G05850)-RELATED"/>
    <property type="match status" value="1"/>
</dbReference>
<feature type="chain" id="PRO_5029568438" evidence="1">
    <location>
        <begin position="18"/>
        <end position="606"/>
    </location>
</feature>
<dbReference type="SUPFAM" id="SSF159501">
    <property type="entry name" value="EreA/ChaN-like"/>
    <property type="match status" value="1"/>
</dbReference>
<gene>
    <name evidence="2" type="ORF">F3B90_02605</name>
</gene>
<dbReference type="CDD" id="cd14728">
    <property type="entry name" value="Ere-like"/>
    <property type="match status" value="1"/>
</dbReference>
<reference evidence="2 3" key="1">
    <citation type="journal article" date="2019" name="Nat. Med.">
        <title>A library of human gut bacterial isolates paired with longitudinal multiomics data enables mechanistic microbiome research.</title>
        <authorList>
            <person name="Poyet M."/>
            <person name="Groussin M."/>
            <person name="Gibbons S.M."/>
            <person name="Avila-Pacheco J."/>
            <person name="Jiang X."/>
            <person name="Kearney S.M."/>
            <person name="Perrotta A.R."/>
            <person name="Berdy B."/>
            <person name="Zhao S."/>
            <person name="Lieberman T.D."/>
            <person name="Swanson P.K."/>
            <person name="Smith M."/>
            <person name="Roesemann S."/>
            <person name="Alexander J.E."/>
            <person name="Rich S.A."/>
            <person name="Livny J."/>
            <person name="Vlamakis H."/>
            <person name="Clish C."/>
            <person name="Bullock K."/>
            <person name="Deik A."/>
            <person name="Scott J."/>
            <person name="Pierce K.A."/>
            <person name="Xavier R.J."/>
            <person name="Alm E.J."/>
        </authorList>
    </citation>
    <scope>NUCLEOTIDE SEQUENCE [LARGE SCALE GENOMIC DNA]</scope>
    <source>
        <strain evidence="2 3">BIOML-A15</strain>
    </source>
</reference>
<keyword evidence="1" id="KW-0732">Signal</keyword>
<dbReference type="AlphaFoldDB" id="A0A7J4Y4H3"/>
<evidence type="ECO:0000313" key="3">
    <source>
        <dbReference type="Proteomes" id="UP000424805"/>
    </source>
</evidence>